<dbReference type="Pfam" id="PF00632">
    <property type="entry name" value="HECT"/>
    <property type="match status" value="1"/>
</dbReference>
<dbReference type="InterPro" id="IPR044611">
    <property type="entry name" value="E3A/B/C-like"/>
</dbReference>
<keyword evidence="4 5" id="KW-0833">Ubl conjugation pathway</keyword>
<protein>
    <recommendedName>
        <fullName evidence="2">HECT-type E3 ubiquitin transferase</fullName>
        <ecNumber evidence="2">2.3.2.26</ecNumber>
    </recommendedName>
</protein>
<name>A0A6B0SII0_9CETA</name>
<evidence type="ECO:0000256" key="3">
    <source>
        <dbReference type="ARBA" id="ARBA00022679"/>
    </source>
</evidence>
<dbReference type="AlphaFoldDB" id="A0A6B0SII0"/>
<comment type="caution">
    <text evidence="7">The sequence shown here is derived from an EMBL/GenBank/DDBJ whole genome shotgun (WGS) entry which is preliminary data.</text>
</comment>
<keyword evidence="8" id="KW-1185">Reference proteome</keyword>
<dbReference type="GO" id="GO:0000209">
    <property type="term" value="P:protein polyubiquitination"/>
    <property type="evidence" value="ECO:0007669"/>
    <property type="project" value="InterPro"/>
</dbReference>
<feature type="domain" description="HECT" evidence="6">
    <location>
        <begin position="43"/>
        <end position="113"/>
    </location>
</feature>
<dbReference type="PANTHER" id="PTHR45700:SF2">
    <property type="entry name" value="UBIQUITIN-PROTEIN LIGASE E3C"/>
    <property type="match status" value="1"/>
</dbReference>
<keyword evidence="3" id="KW-0808">Transferase</keyword>
<dbReference type="GO" id="GO:0006511">
    <property type="term" value="P:ubiquitin-dependent protein catabolic process"/>
    <property type="evidence" value="ECO:0007669"/>
    <property type="project" value="TreeGrafter"/>
</dbReference>
<dbReference type="PANTHER" id="PTHR45700">
    <property type="entry name" value="UBIQUITIN-PROTEIN LIGASE E3C"/>
    <property type="match status" value="1"/>
</dbReference>
<reference evidence="7" key="1">
    <citation type="submission" date="2019-10" db="EMBL/GenBank/DDBJ databases">
        <title>The sequence and de novo assembly of the wild yak genome.</title>
        <authorList>
            <person name="Liu Y."/>
        </authorList>
    </citation>
    <scope>NUCLEOTIDE SEQUENCE [LARGE SCALE GENOMIC DNA]</scope>
    <source>
        <strain evidence="7">WY2019</strain>
    </source>
</reference>
<gene>
    <name evidence="7" type="ORF">E5288_WYG003265</name>
</gene>
<comment type="catalytic activity">
    <reaction evidence="1">
        <text>S-ubiquitinyl-[E2 ubiquitin-conjugating enzyme]-L-cysteine + [acceptor protein]-L-lysine = [E2 ubiquitin-conjugating enzyme]-L-cysteine + N(6)-ubiquitinyl-[acceptor protein]-L-lysine.</text>
        <dbReference type="EC" id="2.3.2.26"/>
    </reaction>
</comment>
<accession>A0A6B0SII0</accession>
<dbReference type="Gene3D" id="3.30.2410.10">
    <property type="entry name" value="Hect, E3 ligase catalytic domain"/>
    <property type="match status" value="1"/>
</dbReference>
<dbReference type="InterPro" id="IPR000569">
    <property type="entry name" value="HECT_dom"/>
</dbReference>
<evidence type="ECO:0000259" key="6">
    <source>
        <dbReference type="PROSITE" id="PS50237"/>
    </source>
</evidence>
<evidence type="ECO:0000256" key="5">
    <source>
        <dbReference type="PROSITE-ProRule" id="PRU00104"/>
    </source>
</evidence>
<proteinExistence type="predicted"/>
<evidence type="ECO:0000256" key="4">
    <source>
        <dbReference type="ARBA" id="ARBA00022786"/>
    </source>
</evidence>
<dbReference type="PROSITE" id="PS50237">
    <property type="entry name" value="HECT"/>
    <property type="match status" value="1"/>
</dbReference>
<evidence type="ECO:0000313" key="8">
    <source>
        <dbReference type="Proteomes" id="UP000322234"/>
    </source>
</evidence>
<organism evidence="7 8">
    <name type="scientific">Bos mutus</name>
    <name type="common">wild yak</name>
    <dbReference type="NCBI Taxonomy" id="72004"/>
    <lineage>
        <taxon>Eukaryota</taxon>
        <taxon>Metazoa</taxon>
        <taxon>Chordata</taxon>
        <taxon>Craniata</taxon>
        <taxon>Vertebrata</taxon>
        <taxon>Euteleostomi</taxon>
        <taxon>Mammalia</taxon>
        <taxon>Eutheria</taxon>
        <taxon>Laurasiatheria</taxon>
        <taxon>Artiodactyla</taxon>
        <taxon>Ruminantia</taxon>
        <taxon>Pecora</taxon>
        <taxon>Bovidae</taxon>
        <taxon>Bovinae</taxon>
        <taxon>Bos</taxon>
    </lineage>
</organism>
<evidence type="ECO:0000256" key="1">
    <source>
        <dbReference type="ARBA" id="ARBA00000885"/>
    </source>
</evidence>
<sequence>MPEAQTQYRVEIWSRFEGSERVGVPVGTGENSRRICPSLKGSLQAVPGDRRVPAVLQELYPAFCIHNGGSDLERLPTASTCMNLLKLPEFQDEALLRSKLLYAIECAAGFELS</sequence>
<dbReference type="Proteomes" id="UP000322234">
    <property type="component" value="Unassembled WGS sequence"/>
</dbReference>
<feature type="active site" description="Glycyl thioester intermediate" evidence="5">
    <location>
        <position position="81"/>
    </location>
</feature>
<dbReference type="EMBL" id="VBQZ03001529">
    <property type="protein sequence ID" value="MXQ99824.1"/>
    <property type="molecule type" value="Genomic_DNA"/>
</dbReference>
<dbReference type="GO" id="GO:0061630">
    <property type="term" value="F:ubiquitin protein ligase activity"/>
    <property type="evidence" value="ECO:0007669"/>
    <property type="project" value="UniProtKB-EC"/>
</dbReference>
<evidence type="ECO:0000313" key="7">
    <source>
        <dbReference type="EMBL" id="MXQ99824.1"/>
    </source>
</evidence>
<dbReference type="EC" id="2.3.2.26" evidence="2"/>
<dbReference type="SUPFAM" id="SSF56204">
    <property type="entry name" value="Hect, E3 ligase catalytic domain"/>
    <property type="match status" value="1"/>
</dbReference>
<dbReference type="InterPro" id="IPR035983">
    <property type="entry name" value="Hect_E3_ubiquitin_ligase"/>
</dbReference>
<evidence type="ECO:0000256" key="2">
    <source>
        <dbReference type="ARBA" id="ARBA00012485"/>
    </source>
</evidence>